<feature type="transmembrane region" description="Helical" evidence="1">
    <location>
        <begin position="59"/>
        <end position="80"/>
    </location>
</feature>
<dbReference type="Pfam" id="PF05975">
    <property type="entry name" value="EcsB"/>
    <property type="match status" value="1"/>
</dbReference>
<feature type="transmembrane region" description="Helical" evidence="1">
    <location>
        <begin position="25"/>
        <end position="47"/>
    </location>
</feature>
<organism evidence="2 3">
    <name type="scientific">Robertmurraya mangrovi</name>
    <dbReference type="NCBI Taxonomy" id="3098077"/>
    <lineage>
        <taxon>Bacteria</taxon>
        <taxon>Bacillati</taxon>
        <taxon>Bacillota</taxon>
        <taxon>Bacilli</taxon>
        <taxon>Bacillales</taxon>
        <taxon>Bacillaceae</taxon>
        <taxon>Robertmurraya</taxon>
    </lineage>
</organism>
<keyword evidence="1" id="KW-0472">Membrane</keyword>
<dbReference type="EMBL" id="JAXOFX010000001">
    <property type="protein sequence ID" value="MDZ5470213.1"/>
    <property type="molecule type" value="Genomic_DNA"/>
</dbReference>
<dbReference type="PIRSF" id="PIRSF037259">
    <property type="entry name" value="EcsB_ABC"/>
    <property type="match status" value="1"/>
</dbReference>
<feature type="transmembrane region" description="Helical" evidence="1">
    <location>
        <begin position="101"/>
        <end position="121"/>
    </location>
</feature>
<keyword evidence="3" id="KW-1185">Reference proteome</keyword>
<comment type="caution">
    <text evidence="2">The sequence shown here is derived from an EMBL/GenBank/DDBJ whole genome shotgun (WGS) entry which is preliminary data.</text>
</comment>
<feature type="transmembrane region" description="Helical" evidence="1">
    <location>
        <begin position="133"/>
        <end position="153"/>
    </location>
</feature>
<gene>
    <name evidence="2" type="ORF">SM124_00495</name>
</gene>
<feature type="transmembrane region" description="Helical" evidence="1">
    <location>
        <begin position="377"/>
        <end position="396"/>
    </location>
</feature>
<keyword evidence="1" id="KW-1133">Transmembrane helix</keyword>
<keyword evidence="1" id="KW-0812">Transmembrane</keyword>
<dbReference type="Proteomes" id="UP001290455">
    <property type="component" value="Unassembled WGS sequence"/>
</dbReference>
<evidence type="ECO:0000313" key="2">
    <source>
        <dbReference type="EMBL" id="MDZ5470213.1"/>
    </source>
</evidence>
<feature type="transmembrane region" description="Helical" evidence="1">
    <location>
        <begin position="353"/>
        <end position="371"/>
    </location>
</feature>
<accession>A0ABU5ISU1</accession>
<evidence type="ECO:0000256" key="1">
    <source>
        <dbReference type="SAM" id="Phobius"/>
    </source>
</evidence>
<proteinExistence type="predicted"/>
<name>A0ABU5ISU1_9BACI</name>
<protein>
    <submittedName>
        <fullName evidence="2">ABC transporter permease</fullName>
    </submittedName>
</protein>
<reference evidence="2 3" key="1">
    <citation type="submission" date="2023-11" db="EMBL/GenBank/DDBJ databases">
        <title>Bacillus jintuensis, isolated from a mudflat on the Beibu Gulf coast.</title>
        <authorList>
            <person name="Li M."/>
        </authorList>
    </citation>
    <scope>NUCLEOTIDE SEQUENCE [LARGE SCALE GENOMIC DNA]</scope>
    <source>
        <strain evidence="2 3">31A1R</strain>
    </source>
</reference>
<evidence type="ECO:0000313" key="3">
    <source>
        <dbReference type="Proteomes" id="UP001290455"/>
    </source>
</evidence>
<sequence>MFDANKLWKERLGTASKELGKYFRYIFNGHIVIVLVFLLGTVAFYYQEWVKTLTPEFPAAILMALFLAVLLTYSPIYSFLKEADKIFLLPLENRLEPYFKSSIILSFFIQVYFLVLGLGVFMPIYAQVNNGDFGSFFMFLLSLCAVKFINILIKWRVQYYVEVNVHLVDSLIRYCLNGVFLFLLFSNAGYLFLGLIFVIYLCLYLYYRSQTMLKGLKWEFLIEQEERRMMSFYRLANLFTDVPKLKDRVKRRKWLDFISASIPYKQDQTFLHLFVNTFIRGGDYLGLFVRLTVIGGLGLYLVTFGYGQILFVILFLYLTGFQLLPLWNHHQNKLWIQLYPVKDKIKGQSFQKLMVRLLGAQVILLSIPLFLKGEWVIAGLSIIAGMLFSFFFVFVYSKNKLQI</sequence>
<dbReference type="RefSeq" id="WP_322444525.1">
    <property type="nucleotide sequence ID" value="NZ_JAXOFX010000001.1"/>
</dbReference>
<dbReference type="InterPro" id="IPR010288">
    <property type="entry name" value="EcsB_ABC"/>
</dbReference>